<dbReference type="GO" id="GO:0015344">
    <property type="term" value="F:siderophore uptake transmembrane transporter activity"/>
    <property type="evidence" value="ECO:0007669"/>
    <property type="project" value="TreeGrafter"/>
</dbReference>
<dbReference type="PANTHER" id="PTHR32552">
    <property type="entry name" value="FERRICHROME IRON RECEPTOR-RELATED"/>
    <property type="match status" value="1"/>
</dbReference>
<name>A0A0K3A784_9XANT</name>
<evidence type="ECO:0000256" key="2">
    <source>
        <dbReference type="ARBA" id="ARBA00022448"/>
    </source>
</evidence>
<keyword evidence="3 12" id="KW-1134">Transmembrane beta strand</keyword>
<sequence length="483" mass="53382">MTLEAFYTRNRIEGFFNGLPAEGTVLANANGPLPRALSLVDPTFDPSVRSNTDVSARLEHRFSDSVRYRAAVSWTREEVDEETIFGALGWDEPQRTLTRAVLDGRARGEGWSAHNDLAWQTSTGAITHALVAGGDYTRFERRTTSSTGLASSLDLYAPTYQFERRPEVSPLPSRSRTSDEAFRTLGLFAQDRIGLTERLRAVVGARWSTYRQDTASLSGAGVSGDFQQKQEAWTSQLGLLYTPREDLALFANRTTSFLPVSGLTARGTPLQPETGVQYEVGAKSSFWNGRLLATGALFRLERQNVAVSDRDNPSSLAAIGQQRSEGVDLSARLGMHGWDVQTGYAYTRAKTTDDTMPPWSACPSATCPGRVSRCRPATLQRRRPERPSPGRLVHLHRHPHRRRGRQLRPAGVSAHRPVDGLRNQPPAHDGHAHRQRGRHARLHPCLQHLRSVAGHAAHGEHHPGLPLLGRIDIQGHHSGIEAR</sequence>
<comment type="similarity">
    <text evidence="12">Belongs to the TonB-dependent receptor family.</text>
</comment>
<keyword evidence="9" id="KW-0798">TonB box</keyword>
<keyword evidence="11 12" id="KW-0998">Cell outer membrane</keyword>
<keyword evidence="4" id="KW-0410">Iron transport</keyword>
<dbReference type="EMBL" id="CXOJ01000126">
    <property type="protein sequence ID" value="CTP93127.1"/>
    <property type="molecule type" value="Genomic_DNA"/>
</dbReference>
<proteinExistence type="inferred from homology"/>
<dbReference type="InterPro" id="IPR039426">
    <property type="entry name" value="TonB-dep_rcpt-like"/>
</dbReference>
<evidence type="ECO:0000313" key="15">
    <source>
        <dbReference type="EMBL" id="CTP93127.1"/>
    </source>
</evidence>
<comment type="subcellular location">
    <subcellularLocation>
        <location evidence="1 12">Cell outer membrane</location>
        <topology evidence="1 12">Multi-pass membrane protein</topology>
    </subcellularLocation>
</comment>
<evidence type="ECO:0000256" key="13">
    <source>
        <dbReference type="SAM" id="MobiDB-lite"/>
    </source>
</evidence>
<evidence type="ECO:0000256" key="12">
    <source>
        <dbReference type="PROSITE-ProRule" id="PRU01360"/>
    </source>
</evidence>
<evidence type="ECO:0000256" key="7">
    <source>
        <dbReference type="ARBA" id="ARBA00023004"/>
    </source>
</evidence>
<accession>A0A0K3A784</accession>
<keyword evidence="2 12" id="KW-0813">Transport</keyword>
<keyword evidence="7" id="KW-0408">Iron</keyword>
<dbReference type="InterPro" id="IPR036942">
    <property type="entry name" value="Beta-barrel_TonB_sf"/>
</dbReference>
<evidence type="ECO:0000256" key="4">
    <source>
        <dbReference type="ARBA" id="ARBA00022496"/>
    </source>
</evidence>
<protein>
    <recommendedName>
        <fullName evidence="14">TonB-dependent receptor-like beta-barrel domain-containing protein</fullName>
    </recommendedName>
</protein>
<dbReference type="Proteomes" id="UP000045978">
    <property type="component" value="Unassembled WGS sequence"/>
</dbReference>
<dbReference type="Gene3D" id="2.40.170.20">
    <property type="entry name" value="TonB-dependent receptor, beta-barrel domain"/>
    <property type="match status" value="1"/>
</dbReference>
<gene>
    <name evidence="15" type="ORF">XTPLMG730_3759</name>
</gene>
<keyword evidence="8" id="KW-0406">Ion transport</keyword>
<evidence type="ECO:0000313" key="16">
    <source>
        <dbReference type="Proteomes" id="UP000045978"/>
    </source>
</evidence>
<evidence type="ECO:0000256" key="11">
    <source>
        <dbReference type="ARBA" id="ARBA00023237"/>
    </source>
</evidence>
<dbReference type="PROSITE" id="PS52016">
    <property type="entry name" value="TONB_DEPENDENT_REC_3"/>
    <property type="match status" value="1"/>
</dbReference>
<keyword evidence="6" id="KW-0732">Signal</keyword>
<dbReference type="PANTHER" id="PTHR32552:SF68">
    <property type="entry name" value="FERRICHROME OUTER MEMBRANE TRANSPORTER_PHAGE RECEPTOR"/>
    <property type="match status" value="1"/>
</dbReference>
<evidence type="ECO:0000256" key="6">
    <source>
        <dbReference type="ARBA" id="ARBA00022729"/>
    </source>
</evidence>
<dbReference type="GO" id="GO:0009279">
    <property type="term" value="C:cell outer membrane"/>
    <property type="evidence" value="ECO:0007669"/>
    <property type="project" value="UniProtKB-SubCell"/>
</dbReference>
<keyword evidence="10 12" id="KW-0472">Membrane</keyword>
<dbReference type="RefSeq" id="WP_237651361.1">
    <property type="nucleotide sequence ID" value="NZ_CP076251.1"/>
</dbReference>
<reference evidence="15 16" key="1">
    <citation type="submission" date="2015-07" db="EMBL/GenBank/DDBJ databases">
        <authorList>
            <person name="Noorani M."/>
        </authorList>
    </citation>
    <scope>NUCLEOTIDE SEQUENCE [LARGE SCALE GENOMIC DNA]</scope>
    <source>
        <strain evidence="15">LMG730</strain>
    </source>
</reference>
<organism evidence="15 16">
    <name type="scientific">Xanthomonas graminis pv. phlei</name>
    <dbReference type="NCBI Taxonomy" id="487906"/>
    <lineage>
        <taxon>Bacteria</taxon>
        <taxon>Pseudomonadati</taxon>
        <taxon>Pseudomonadota</taxon>
        <taxon>Gammaproteobacteria</taxon>
        <taxon>Lysobacterales</taxon>
        <taxon>Lysobacteraceae</taxon>
        <taxon>Xanthomonas</taxon>
        <taxon>Xanthomonas translucens group</taxon>
        <taxon>Xanthomonas graminis</taxon>
    </lineage>
</organism>
<dbReference type="SUPFAM" id="SSF56935">
    <property type="entry name" value="Porins"/>
    <property type="match status" value="1"/>
</dbReference>
<feature type="compositionally biased region" description="Basic residues" evidence="13">
    <location>
        <begin position="393"/>
        <end position="406"/>
    </location>
</feature>
<keyword evidence="5 12" id="KW-0812">Transmembrane</keyword>
<evidence type="ECO:0000256" key="8">
    <source>
        <dbReference type="ARBA" id="ARBA00023065"/>
    </source>
</evidence>
<evidence type="ECO:0000256" key="10">
    <source>
        <dbReference type="ARBA" id="ARBA00023136"/>
    </source>
</evidence>
<evidence type="ECO:0000256" key="1">
    <source>
        <dbReference type="ARBA" id="ARBA00004571"/>
    </source>
</evidence>
<dbReference type="InterPro" id="IPR000531">
    <property type="entry name" value="Beta-barrel_TonB"/>
</dbReference>
<evidence type="ECO:0000259" key="14">
    <source>
        <dbReference type="Pfam" id="PF00593"/>
    </source>
</evidence>
<evidence type="ECO:0000256" key="3">
    <source>
        <dbReference type="ARBA" id="ARBA00022452"/>
    </source>
</evidence>
<dbReference type="Pfam" id="PF00593">
    <property type="entry name" value="TonB_dep_Rec_b-barrel"/>
    <property type="match status" value="1"/>
</dbReference>
<dbReference type="AlphaFoldDB" id="A0A0K3A784"/>
<evidence type="ECO:0000256" key="5">
    <source>
        <dbReference type="ARBA" id="ARBA00022692"/>
    </source>
</evidence>
<evidence type="ECO:0000256" key="9">
    <source>
        <dbReference type="ARBA" id="ARBA00023077"/>
    </source>
</evidence>
<feature type="domain" description="TonB-dependent receptor-like beta-barrel" evidence="14">
    <location>
        <begin position="22"/>
        <end position="359"/>
    </location>
</feature>
<feature type="region of interest" description="Disordered" evidence="13">
    <location>
        <begin position="376"/>
        <end position="439"/>
    </location>
</feature>